<dbReference type="InterPro" id="IPR059106">
    <property type="entry name" value="WHD_MalT"/>
</dbReference>
<keyword evidence="2" id="KW-0804">Transcription</keyword>
<protein>
    <recommendedName>
        <fullName evidence="3">HTH luxR-type domain-containing protein</fullName>
    </recommendedName>
</protein>
<evidence type="ECO:0000256" key="1">
    <source>
        <dbReference type="ARBA" id="ARBA00023015"/>
    </source>
</evidence>
<dbReference type="Proteomes" id="UP000287239">
    <property type="component" value="Unassembled WGS sequence"/>
</dbReference>
<dbReference type="OrthoDB" id="1137593at2"/>
<reference evidence="4 5" key="1">
    <citation type="submission" date="2017-05" db="EMBL/GenBank/DDBJ databases">
        <title>Vagococcus spp. assemblies.</title>
        <authorList>
            <person name="Gulvik C.A."/>
        </authorList>
    </citation>
    <scope>NUCLEOTIDE SEQUENCE [LARGE SCALE GENOMIC DNA]</scope>
    <source>
        <strain evidence="4 5">NCFB 2777</strain>
    </source>
</reference>
<evidence type="ECO:0000313" key="4">
    <source>
        <dbReference type="EMBL" id="RST97293.1"/>
    </source>
</evidence>
<organism evidence="4 5">
    <name type="scientific">Vagococcus salmoninarum</name>
    <dbReference type="NCBI Taxonomy" id="2739"/>
    <lineage>
        <taxon>Bacteria</taxon>
        <taxon>Bacillati</taxon>
        <taxon>Bacillota</taxon>
        <taxon>Bacilli</taxon>
        <taxon>Lactobacillales</taxon>
        <taxon>Enterococcaceae</taxon>
        <taxon>Vagococcus</taxon>
    </lineage>
</organism>
<dbReference type="Pfam" id="PF25873">
    <property type="entry name" value="WHD_MalT"/>
    <property type="match status" value="1"/>
</dbReference>
<dbReference type="InterPro" id="IPR036388">
    <property type="entry name" value="WH-like_DNA-bd_sf"/>
</dbReference>
<comment type="caution">
    <text evidence="4">The sequence shown here is derived from an EMBL/GenBank/DDBJ whole genome shotgun (WGS) entry which is preliminary data.</text>
</comment>
<dbReference type="Pfam" id="PF00196">
    <property type="entry name" value="GerE"/>
    <property type="match status" value="1"/>
</dbReference>
<dbReference type="InterPro" id="IPR000792">
    <property type="entry name" value="Tscrpt_reg_LuxR_C"/>
</dbReference>
<sequence>MMDNRSIQNEKLIAEALPTNFLPRESISQLFAKNTDKRIIFLQAPGGYGKTTSTIHWLSASQSTPLWISLDEYDNLPGLFYKICCNALLVAQPDNIPLHKIVADPEFTSSPVEYTILALAAFSTNQDVYTLVLDDFHVITNPKIIKSLPFILKRLSLSTKIVILSRRELPDDLTNHYGEDKIGHITADDLAFSETDVSLFYQQTGYQLSTAENQQIYKQTKGWPIALQTLAMSPAIALPQNETENRLSAFIEKQLWDKWSTATRELLLKLSVLEEITSELCLIVTEDPQAFDYLQQLALENMMIQSVTDETFRYHDLFTEFLRGKIHENPQLIMTDVYSRLTQYYLKQNDLFKARQAAINSRDEDLMIVTLLNDSQYQDYKESTEQYVDTILKFQAMNIPAVLFEREPAFHLIPAWYYYLTGRGTKLAEHIDQLLLNFAKIAVDSPHVLEEIVLVCGLDTRQTLLEKTSSITQFVSLPDTPSKTHSGSTISLTLQVPFLHRGLIDYYELANLEARALTEPHFKVLLQHAFEQTMTTVYAGLATESNDLQKAYQLATQGFAKINDETNHELYFALSMQLLHLHYLLGNRKDFQQLKHQLENWLNVTSNYYLTPNYAAYTHRLGIWSGQRDQAEAWLDSYYVTPSDSIEIYRLFQHFTTIRAYLLTGRTHEGILLGEKILAFAQEFQRLADEAEVTTLLAISYWSLGHQKQALFLMKDIIEKTEPYHFIRVYADEGAALLPILSKLRNRLNQLPDSSQTLLTYLSQILVLTKEVANKKPGILPIATSADIKLSKQQLRMIELLAEGHKFSEIVTITNLSINTIRAHVSLAYQKLQVNNSSDAVNKAKELNLL</sequence>
<dbReference type="InterPro" id="IPR016032">
    <property type="entry name" value="Sig_transdc_resp-reg_C-effctor"/>
</dbReference>
<evidence type="ECO:0000256" key="2">
    <source>
        <dbReference type="ARBA" id="ARBA00023163"/>
    </source>
</evidence>
<dbReference type="SUPFAM" id="SSF52540">
    <property type="entry name" value="P-loop containing nucleoside triphosphate hydrolases"/>
    <property type="match status" value="1"/>
</dbReference>
<dbReference type="PROSITE" id="PS50043">
    <property type="entry name" value="HTH_LUXR_2"/>
    <property type="match status" value="1"/>
</dbReference>
<gene>
    <name evidence="4" type="ORF">CBF35_03330</name>
</gene>
<dbReference type="Pfam" id="PF17874">
    <property type="entry name" value="TPR_MalT"/>
    <property type="match status" value="1"/>
</dbReference>
<dbReference type="InterPro" id="IPR041617">
    <property type="entry name" value="TPR_MalT"/>
</dbReference>
<accession>A0A429ZUI8</accession>
<name>A0A429ZUI8_9ENTE</name>
<dbReference type="Gene3D" id="1.10.10.10">
    <property type="entry name" value="Winged helix-like DNA-binding domain superfamily/Winged helix DNA-binding domain"/>
    <property type="match status" value="1"/>
</dbReference>
<proteinExistence type="predicted"/>
<dbReference type="GO" id="GO:0003677">
    <property type="term" value="F:DNA binding"/>
    <property type="evidence" value="ECO:0007669"/>
    <property type="project" value="InterPro"/>
</dbReference>
<feature type="domain" description="HTH luxR-type" evidence="3">
    <location>
        <begin position="783"/>
        <end position="848"/>
    </location>
</feature>
<dbReference type="EMBL" id="NGJU01000003">
    <property type="protein sequence ID" value="RST97293.1"/>
    <property type="molecule type" value="Genomic_DNA"/>
</dbReference>
<keyword evidence="5" id="KW-1185">Reference proteome</keyword>
<dbReference type="InterPro" id="IPR027417">
    <property type="entry name" value="P-loop_NTPase"/>
</dbReference>
<dbReference type="SUPFAM" id="SSF46894">
    <property type="entry name" value="C-terminal effector domain of the bipartite response regulators"/>
    <property type="match status" value="1"/>
</dbReference>
<dbReference type="AlphaFoldDB" id="A0A429ZUI8"/>
<evidence type="ECO:0000313" key="5">
    <source>
        <dbReference type="Proteomes" id="UP000287239"/>
    </source>
</evidence>
<dbReference type="SUPFAM" id="SSF48452">
    <property type="entry name" value="TPR-like"/>
    <property type="match status" value="1"/>
</dbReference>
<keyword evidence="1" id="KW-0805">Transcription regulation</keyword>
<dbReference type="InterPro" id="IPR011990">
    <property type="entry name" value="TPR-like_helical_dom_sf"/>
</dbReference>
<evidence type="ECO:0000259" key="3">
    <source>
        <dbReference type="PROSITE" id="PS50043"/>
    </source>
</evidence>
<dbReference type="GO" id="GO:0006355">
    <property type="term" value="P:regulation of DNA-templated transcription"/>
    <property type="evidence" value="ECO:0007669"/>
    <property type="project" value="InterPro"/>
</dbReference>
<dbReference type="Gene3D" id="1.25.40.10">
    <property type="entry name" value="Tetratricopeptide repeat domain"/>
    <property type="match status" value="1"/>
</dbReference>
<dbReference type="SMART" id="SM00421">
    <property type="entry name" value="HTH_LUXR"/>
    <property type="match status" value="1"/>
</dbReference>